<proteinExistence type="predicted"/>
<dbReference type="SUPFAM" id="SSF51126">
    <property type="entry name" value="Pectin lyase-like"/>
    <property type="match status" value="1"/>
</dbReference>
<evidence type="ECO:0000313" key="3">
    <source>
        <dbReference type="Proteomes" id="UP000037460"/>
    </source>
</evidence>
<dbReference type="InterPro" id="IPR012334">
    <property type="entry name" value="Pectin_lyas_fold"/>
</dbReference>
<organism evidence="2 3">
    <name type="scientific">Chrysochromulina tobinii</name>
    <dbReference type="NCBI Taxonomy" id="1460289"/>
    <lineage>
        <taxon>Eukaryota</taxon>
        <taxon>Haptista</taxon>
        <taxon>Haptophyta</taxon>
        <taxon>Prymnesiophyceae</taxon>
        <taxon>Prymnesiales</taxon>
        <taxon>Chrysochromulinaceae</taxon>
        <taxon>Chrysochromulina</taxon>
    </lineage>
</organism>
<feature type="non-terminal residue" evidence="2">
    <location>
        <position position="1"/>
    </location>
</feature>
<comment type="caution">
    <text evidence="2">The sequence shown here is derived from an EMBL/GenBank/DDBJ whole genome shotgun (WGS) entry which is preliminary data.</text>
</comment>
<dbReference type="AlphaFoldDB" id="A0A0M0LRF5"/>
<keyword evidence="3" id="KW-1185">Reference proteome</keyword>
<dbReference type="Gene3D" id="2.160.20.10">
    <property type="entry name" value="Single-stranded right-handed beta-helix, Pectin lyase-like"/>
    <property type="match status" value="1"/>
</dbReference>
<accession>A0A0M0LRF5</accession>
<sequence length="146" mass="16177">VHATETLQISRRSHGRLTCCLLLAGRWCLRRFWQGHDNVFLDLREYSLRWRRCLCRCVPAVTITSSLITGNTASSGGGVYVQSGRVTITSSSIYGNTADRGGGVYVYSGTVTITSSSIHGNSAVYQWVRATETLQFSHRPDGRLTF</sequence>
<feature type="domain" description="Right handed beta helix" evidence="1">
    <location>
        <begin position="62"/>
        <end position="122"/>
    </location>
</feature>
<dbReference type="InterPro" id="IPR011050">
    <property type="entry name" value="Pectin_lyase_fold/virulence"/>
</dbReference>
<protein>
    <recommendedName>
        <fullName evidence="1">Right handed beta helix domain-containing protein</fullName>
    </recommendedName>
</protein>
<evidence type="ECO:0000313" key="2">
    <source>
        <dbReference type="EMBL" id="KOO53333.1"/>
    </source>
</evidence>
<dbReference type="InterPro" id="IPR039448">
    <property type="entry name" value="Beta_helix"/>
</dbReference>
<dbReference type="Proteomes" id="UP000037460">
    <property type="component" value="Unassembled WGS sequence"/>
</dbReference>
<evidence type="ECO:0000259" key="1">
    <source>
        <dbReference type="Pfam" id="PF13229"/>
    </source>
</evidence>
<dbReference type="EMBL" id="JWZX01000279">
    <property type="protein sequence ID" value="KOO53333.1"/>
    <property type="molecule type" value="Genomic_DNA"/>
</dbReference>
<dbReference type="Pfam" id="PF13229">
    <property type="entry name" value="Beta_helix"/>
    <property type="match status" value="1"/>
</dbReference>
<gene>
    <name evidence="2" type="ORF">Ctob_016402</name>
</gene>
<name>A0A0M0LRF5_9EUKA</name>
<reference evidence="3" key="1">
    <citation type="journal article" date="2015" name="PLoS Genet.">
        <title>Genome Sequence and Transcriptome Analyses of Chrysochromulina tobin: Metabolic Tools for Enhanced Algal Fitness in the Prominent Order Prymnesiales (Haptophyceae).</title>
        <authorList>
            <person name="Hovde B.T."/>
            <person name="Deodato C.R."/>
            <person name="Hunsperger H.M."/>
            <person name="Ryken S.A."/>
            <person name="Yost W."/>
            <person name="Jha R.K."/>
            <person name="Patterson J."/>
            <person name="Monnat R.J. Jr."/>
            <person name="Barlow S.B."/>
            <person name="Starkenburg S.R."/>
            <person name="Cattolico R.A."/>
        </authorList>
    </citation>
    <scope>NUCLEOTIDE SEQUENCE</scope>
    <source>
        <strain evidence="3">CCMP291</strain>
    </source>
</reference>